<evidence type="ECO:0000313" key="3">
    <source>
        <dbReference type="Proteomes" id="UP000664096"/>
    </source>
</evidence>
<dbReference type="Pfam" id="PF11736">
    <property type="entry name" value="DUF3299"/>
    <property type="match status" value="1"/>
</dbReference>
<reference evidence="2" key="1">
    <citation type="submission" date="2020-12" db="EMBL/GenBank/DDBJ databases">
        <title>Oil enriched cultivation method for isolating marine PHA-producing bacteria.</title>
        <authorList>
            <person name="Zheng W."/>
            <person name="Yu S."/>
            <person name="Huang Y."/>
        </authorList>
    </citation>
    <scope>NUCLEOTIDE SEQUENCE</scope>
    <source>
        <strain evidence="2">SY-2-12</strain>
    </source>
</reference>
<organism evidence="2 3">
    <name type="scientific">Roseibium aggregatum</name>
    <dbReference type="NCBI Taxonomy" id="187304"/>
    <lineage>
        <taxon>Bacteria</taxon>
        <taxon>Pseudomonadati</taxon>
        <taxon>Pseudomonadota</taxon>
        <taxon>Alphaproteobacteria</taxon>
        <taxon>Hyphomicrobiales</taxon>
        <taxon>Stappiaceae</taxon>
        <taxon>Roseibium</taxon>
    </lineage>
</organism>
<feature type="signal peptide" evidence="1">
    <location>
        <begin position="1"/>
        <end position="20"/>
    </location>
</feature>
<evidence type="ECO:0000256" key="1">
    <source>
        <dbReference type="SAM" id="SignalP"/>
    </source>
</evidence>
<protein>
    <submittedName>
        <fullName evidence="2">DUF3299 domain-containing protein</fullName>
    </submittedName>
</protein>
<dbReference type="AlphaFoldDB" id="A0A939EJ15"/>
<dbReference type="RefSeq" id="WP_207143141.1">
    <property type="nucleotide sequence ID" value="NZ_JAEKJZ010000006.1"/>
</dbReference>
<proteinExistence type="predicted"/>
<dbReference type="Gene3D" id="2.40.50.870">
    <property type="entry name" value="Protein of unknown function (DUF3299)"/>
    <property type="match status" value="1"/>
</dbReference>
<evidence type="ECO:0000313" key="2">
    <source>
        <dbReference type="EMBL" id="MBN9673297.1"/>
    </source>
</evidence>
<accession>A0A939EJ15</accession>
<dbReference type="InterPro" id="IPR021727">
    <property type="entry name" value="DUF3299"/>
</dbReference>
<keyword evidence="1" id="KW-0732">Signal</keyword>
<dbReference type="EMBL" id="JAEKJZ010000006">
    <property type="protein sequence ID" value="MBN9673297.1"/>
    <property type="molecule type" value="Genomic_DNA"/>
</dbReference>
<gene>
    <name evidence="2" type="ORF">JF539_23260</name>
</gene>
<dbReference type="Proteomes" id="UP000664096">
    <property type="component" value="Unassembled WGS sequence"/>
</dbReference>
<sequence>MTRAIVFLLALVFMQAAAFAQTPVTWEDLIDPETANFDDPYKALSGLELRSLGTVLRLRQRLSEEDIAAEARPRIESRLAQEEAKLAASGVQTEWLLSQRHSVAKKRAKAALTGNPALDGQEVAITGYAIPVDEPGEDGTASGYLVPEQGMCSHMPAPNPNQMIRYTIEAGNQASYVYEPVLLTGRLTLKTTRQEIVLLDGYVDMLAAFDLQVTGIRGLEDETPDNPASRLWKYFKRGETVKPEAAQ</sequence>
<comment type="caution">
    <text evidence="2">The sequence shown here is derived from an EMBL/GenBank/DDBJ whole genome shotgun (WGS) entry which is preliminary data.</text>
</comment>
<name>A0A939EJ15_9HYPH</name>
<feature type="chain" id="PRO_5037693535" evidence="1">
    <location>
        <begin position="21"/>
        <end position="247"/>
    </location>
</feature>